<dbReference type="PANTHER" id="PTHR23508:SF10">
    <property type="entry name" value="CARBOXYLIC ACID TRANSPORTER PROTEIN HOMOLOG"/>
    <property type="match status" value="1"/>
</dbReference>
<dbReference type="RefSeq" id="WP_081126570.1">
    <property type="nucleotide sequence ID" value="NZ_DAHXOC010000025.1"/>
</dbReference>
<evidence type="ECO:0000256" key="1">
    <source>
        <dbReference type="ARBA" id="ARBA00004141"/>
    </source>
</evidence>
<reference evidence="7 8" key="1">
    <citation type="submission" date="2017-02" db="EMBL/GenBank/DDBJ databases">
        <title>Whole genome sequencing of Metallibacterium scheffleri DSM 24874 (T).</title>
        <authorList>
            <person name="Kumar S."/>
            <person name="Patil P."/>
            <person name="Patil P.B."/>
        </authorList>
    </citation>
    <scope>NUCLEOTIDE SEQUENCE [LARGE SCALE GENOMIC DNA]</scope>
    <source>
        <strain evidence="7 8">DSM 24874</strain>
    </source>
</reference>
<dbReference type="GO" id="GO:0005886">
    <property type="term" value="C:plasma membrane"/>
    <property type="evidence" value="ECO:0007669"/>
    <property type="project" value="TreeGrafter"/>
</dbReference>
<dbReference type="GO" id="GO:0046943">
    <property type="term" value="F:carboxylic acid transmembrane transporter activity"/>
    <property type="evidence" value="ECO:0007669"/>
    <property type="project" value="TreeGrafter"/>
</dbReference>
<evidence type="ECO:0000256" key="4">
    <source>
        <dbReference type="ARBA" id="ARBA00023136"/>
    </source>
</evidence>
<dbReference type="InterPro" id="IPR005829">
    <property type="entry name" value="Sugar_transporter_CS"/>
</dbReference>
<feature type="transmembrane region" description="Helical" evidence="5">
    <location>
        <begin position="151"/>
        <end position="176"/>
    </location>
</feature>
<dbReference type="EMBL" id="MWQO01000019">
    <property type="protein sequence ID" value="THD10917.1"/>
    <property type="molecule type" value="Genomic_DNA"/>
</dbReference>
<proteinExistence type="predicted"/>
<dbReference type="Proteomes" id="UP000307749">
    <property type="component" value="Unassembled WGS sequence"/>
</dbReference>
<name>A0A4S3KPI8_9GAMM</name>
<dbReference type="PROSITE" id="PS50850">
    <property type="entry name" value="MFS"/>
    <property type="match status" value="1"/>
</dbReference>
<dbReference type="STRING" id="993689.GCA_002077135_01260"/>
<evidence type="ECO:0000256" key="3">
    <source>
        <dbReference type="ARBA" id="ARBA00022989"/>
    </source>
</evidence>
<dbReference type="InterPro" id="IPR005828">
    <property type="entry name" value="MFS_sugar_transport-like"/>
</dbReference>
<evidence type="ECO:0000313" key="7">
    <source>
        <dbReference type="EMBL" id="THD10917.1"/>
    </source>
</evidence>
<evidence type="ECO:0000259" key="6">
    <source>
        <dbReference type="PROSITE" id="PS50850"/>
    </source>
</evidence>
<feature type="transmembrane region" description="Helical" evidence="5">
    <location>
        <begin position="24"/>
        <end position="46"/>
    </location>
</feature>
<accession>A0A4S3KPI8</accession>
<organism evidence="7 8">
    <name type="scientific">Metallibacterium scheffleri</name>
    <dbReference type="NCBI Taxonomy" id="993689"/>
    <lineage>
        <taxon>Bacteria</taxon>
        <taxon>Pseudomonadati</taxon>
        <taxon>Pseudomonadota</taxon>
        <taxon>Gammaproteobacteria</taxon>
        <taxon>Lysobacterales</taxon>
        <taxon>Rhodanobacteraceae</taxon>
        <taxon>Metallibacterium</taxon>
    </lineage>
</organism>
<dbReference type="Gene3D" id="1.20.1250.20">
    <property type="entry name" value="MFS general substrate transporter like domains"/>
    <property type="match status" value="1"/>
</dbReference>
<feature type="transmembrane region" description="Helical" evidence="5">
    <location>
        <begin position="418"/>
        <end position="439"/>
    </location>
</feature>
<dbReference type="PROSITE" id="PS00216">
    <property type="entry name" value="SUGAR_TRANSPORT_1"/>
    <property type="match status" value="1"/>
</dbReference>
<gene>
    <name evidence="7" type="ORF">B1806_06055</name>
</gene>
<keyword evidence="3 5" id="KW-1133">Transmembrane helix</keyword>
<feature type="domain" description="Major facilitator superfamily (MFS) profile" evidence="6">
    <location>
        <begin position="24"/>
        <end position="443"/>
    </location>
</feature>
<feature type="transmembrane region" description="Helical" evidence="5">
    <location>
        <begin position="182"/>
        <end position="201"/>
    </location>
</feature>
<sequence length="456" mass="48207">MSTPNPSALDVLDQQRFSRFHARALITTGMGVFTDGYDLISISVVLPMVLHSFGVDRLTGTQSSLLVASALLASAAGAIVFGVISNAGRKRFYGIDVMLMAIAALAQAFCGSIGMLIAARTLLGFGIGADYVLSPMIMAEHSNAKDRGKALTVGFSLMWVLGAISAALLQIALEYFHVPPDLQWRITLGAGVIPAGAVILLRRRLPETPRYYAHIKGDGAALKAVVAQVAGADVAAQTQAEGSLSAGMREYFARYWRRFAMISLLWFVYDIVIYAGGLFGPSLLGKSVGLTPAEFQLVNSAIFSVCGSIVAVLLIDRWGRKPLQAWGFVLMGAMLGLYAYSYHPGSSAPLWGITLYGLFFFFNQAGPGSISGAGMLGVEMAATRVRGLVQGLSVAAGRLGAALGVFVFPRLFQDYGQSFAVAFLAGTALIGAALTLVGIPETRRVSLEKASGETVV</sequence>
<dbReference type="PROSITE" id="PS00217">
    <property type="entry name" value="SUGAR_TRANSPORT_2"/>
    <property type="match status" value="1"/>
</dbReference>
<dbReference type="AlphaFoldDB" id="A0A4S3KPI8"/>
<feature type="transmembrane region" description="Helical" evidence="5">
    <location>
        <begin position="97"/>
        <end position="116"/>
    </location>
</feature>
<dbReference type="SUPFAM" id="SSF103473">
    <property type="entry name" value="MFS general substrate transporter"/>
    <property type="match status" value="1"/>
</dbReference>
<keyword evidence="8" id="KW-1185">Reference proteome</keyword>
<protein>
    <submittedName>
        <fullName evidence="7">MFS transporter</fullName>
    </submittedName>
</protein>
<dbReference type="OrthoDB" id="5368493at2"/>
<evidence type="ECO:0000256" key="5">
    <source>
        <dbReference type="SAM" id="Phobius"/>
    </source>
</evidence>
<dbReference type="Pfam" id="PF00083">
    <property type="entry name" value="Sugar_tr"/>
    <property type="match status" value="1"/>
</dbReference>
<feature type="transmembrane region" description="Helical" evidence="5">
    <location>
        <begin position="259"/>
        <end position="277"/>
    </location>
</feature>
<evidence type="ECO:0000256" key="2">
    <source>
        <dbReference type="ARBA" id="ARBA00022692"/>
    </source>
</evidence>
<feature type="transmembrane region" description="Helical" evidence="5">
    <location>
        <begin position="66"/>
        <end position="85"/>
    </location>
</feature>
<keyword evidence="2 5" id="KW-0812">Transmembrane</keyword>
<feature type="transmembrane region" description="Helical" evidence="5">
    <location>
        <begin position="353"/>
        <end position="376"/>
    </location>
</feature>
<feature type="transmembrane region" description="Helical" evidence="5">
    <location>
        <begin position="323"/>
        <end position="341"/>
    </location>
</feature>
<dbReference type="InterPro" id="IPR036259">
    <property type="entry name" value="MFS_trans_sf"/>
</dbReference>
<dbReference type="PANTHER" id="PTHR23508">
    <property type="entry name" value="CARBOXYLIC ACID TRANSPORTER PROTEIN HOMOLOG"/>
    <property type="match status" value="1"/>
</dbReference>
<feature type="transmembrane region" description="Helical" evidence="5">
    <location>
        <begin position="297"/>
        <end position="316"/>
    </location>
</feature>
<keyword evidence="4 5" id="KW-0472">Membrane</keyword>
<feature type="transmembrane region" description="Helical" evidence="5">
    <location>
        <begin position="388"/>
        <end position="412"/>
    </location>
</feature>
<evidence type="ECO:0000313" key="8">
    <source>
        <dbReference type="Proteomes" id="UP000307749"/>
    </source>
</evidence>
<dbReference type="InterPro" id="IPR020846">
    <property type="entry name" value="MFS_dom"/>
</dbReference>
<comment type="subcellular location">
    <subcellularLocation>
        <location evidence="1">Membrane</location>
        <topology evidence="1">Multi-pass membrane protein</topology>
    </subcellularLocation>
</comment>
<comment type="caution">
    <text evidence="7">The sequence shown here is derived from an EMBL/GenBank/DDBJ whole genome shotgun (WGS) entry which is preliminary data.</text>
</comment>